<dbReference type="AlphaFoldDB" id="A0A5C6EG43"/>
<proteinExistence type="inferred from homology"/>
<evidence type="ECO:0000313" key="7">
    <source>
        <dbReference type="Proteomes" id="UP000318288"/>
    </source>
</evidence>
<dbReference type="SUPFAM" id="SSF50475">
    <property type="entry name" value="FMN-binding split barrel"/>
    <property type="match status" value="1"/>
</dbReference>
<dbReference type="Pfam" id="PF01613">
    <property type="entry name" value="Flavin_Reduct"/>
    <property type="match status" value="1"/>
</dbReference>
<keyword evidence="3" id="KW-0288">FMN</keyword>
<protein>
    <submittedName>
        <fullName evidence="6">Flavin reductase like domain protein</fullName>
    </submittedName>
</protein>
<evidence type="ECO:0000259" key="5">
    <source>
        <dbReference type="SMART" id="SM00903"/>
    </source>
</evidence>
<keyword evidence="2" id="KW-0285">Flavoprotein</keyword>
<comment type="caution">
    <text evidence="6">The sequence shown here is derived from an EMBL/GenBank/DDBJ whole genome shotgun (WGS) entry which is preliminary data.</text>
</comment>
<dbReference type="OrthoDB" id="9794638at2"/>
<dbReference type="InterPro" id="IPR012349">
    <property type="entry name" value="Split_barrel_FMN-bd"/>
</dbReference>
<reference evidence="6 7" key="1">
    <citation type="submission" date="2019-02" db="EMBL/GenBank/DDBJ databases">
        <title>Deep-cultivation of Planctomycetes and their phenomic and genomic characterization uncovers novel biology.</title>
        <authorList>
            <person name="Wiegand S."/>
            <person name="Jogler M."/>
            <person name="Boedeker C."/>
            <person name="Pinto D."/>
            <person name="Vollmers J."/>
            <person name="Rivas-Marin E."/>
            <person name="Kohn T."/>
            <person name="Peeters S.H."/>
            <person name="Heuer A."/>
            <person name="Rast P."/>
            <person name="Oberbeckmann S."/>
            <person name="Bunk B."/>
            <person name="Jeske O."/>
            <person name="Meyerdierks A."/>
            <person name="Storesund J.E."/>
            <person name="Kallscheuer N."/>
            <person name="Luecker S."/>
            <person name="Lage O.M."/>
            <person name="Pohl T."/>
            <person name="Merkel B.J."/>
            <person name="Hornburger P."/>
            <person name="Mueller R.-W."/>
            <person name="Bruemmer F."/>
            <person name="Labrenz M."/>
            <person name="Spormann A.M."/>
            <person name="Op Den Camp H."/>
            <person name="Overmann J."/>
            <person name="Amann R."/>
            <person name="Jetten M.S.M."/>
            <person name="Mascher T."/>
            <person name="Medema M.H."/>
            <person name="Devos D.P."/>
            <person name="Kaster A.-K."/>
            <person name="Ovreas L."/>
            <person name="Rohde M."/>
            <person name="Galperin M.Y."/>
            <person name="Jogler C."/>
        </authorList>
    </citation>
    <scope>NUCLEOTIDE SEQUENCE [LARGE SCALE GENOMIC DNA]</scope>
    <source>
        <strain evidence="6 7">Poly51</strain>
    </source>
</reference>
<dbReference type="EMBL" id="SJPW01000006">
    <property type="protein sequence ID" value="TWU48753.1"/>
    <property type="molecule type" value="Genomic_DNA"/>
</dbReference>
<dbReference type="GO" id="GO:0010181">
    <property type="term" value="F:FMN binding"/>
    <property type="evidence" value="ECO:0007669"/>
    <property type="project" value="InterPro"/>
</dbReference>
<dbReference type="SMART" id="SM00903">
    <property type="entry name" value="Flavin_Reduct"/>
    <property type="match status" value="1"/>
</dbReference>
<evidence type="ECO:0000256" key="1">
    <source>
        <dbReference type="ARBA" id="ARBA00001917"/>
    </source>
</evidence>
<organism evidence="6 7">
    <name type="scientific">Rubripirellula tenax</name>
    <dbReference type="NCBI Taxonomy" id="2528015"/>
    <lineage>
        <taxon>Bacteria</taxon>
        <taxon>Pseudomonadati</taxon>
        <taxon>Planctomycetota</taxon>
        <taxon>Planctomycetia</taxon>
        <taxon>Pirellulales</taxon>
        <taxon>Pirellulaceae</taxon>
        <taxon>Rubripirellula</taxon>
    </lineage>
</organism>
<comment type="cofactor">
    <cofactor evidence="1">
        <name>FMN</name>
        <dbReference type="ChEBI" id="CHEBI:58210"/>
    </cofactor>
</comment>
<sequence length="203" mass="21948">MNFAVNEKSTREVYDWMTRLITPRPIAWVSTLSVDGIANLAPFSFFCGVGANPPTLAFCPANRRDGTPKDSLLNVQRTGQFVINIVTESVAESMNRTAAELPPGEDEFEFADVAKAVSTLVRPPRVASAVASMECELHSAIAIGSGPGGANLVLGRIVWIHVQDDCVDHNGSAITERLDTIGRMAGDQYSRTADRFVIARPKT</sequence>
<dbReference type="Gene3D" id="2.30.110.10">
    <property type="entry name" value="Electron Transport, Fmn-binding Protein, Chain A"/>
    <property type="match status" value="1"/>
</dbReference>
<evidence type="ECO:0000256" key="3">
    <source>
        <dbReference type="ARBA" id="ARBA00022643"/>
    </source>
</evidence>
<evidence type="ECO:0000256" key="4">
    <source>
        <dbReference type="ARBA" id="ARBA00038054"/>
    </source>
</evidence>
<accession>A0A5C6EG43</accession>
<keyword evidence="7" id="KW-1185">Reference proteome</keyword>
<dbReference type="Proteomes" id="UP000318288">
    <property type="component" value="Unassembled WGS sequence"/>
</dbReference>
<evidence type="ECO:0000313" key="6">
    <source>
        <dbReference type="EMBL" id="TWU48753.1"/>
    </source>
</evidence>
<dbReference type="InterPro" id="IPR002563">
    <property type="entry name" value="Flavin_Rdtase-like_dom"/>
</dbReference>
<dbReference type="PANTHER" id="PTHR33798">
    <property type="entry name" value="FLAVOPROTEIN OXYGENASE"/>
    <property type="match status" value="1"/>
</dbReference>
<evidence type="ECO:0000256" key="2">
    <source>
        <dbReference type="ARBA" id="ARBA00022630"/>
    </source>
</evidence>
<comment type="similarity">
    <text evidence="4">Belongs to the flavoredoxin family.</text>
</comment>
<dbReference type="GO" id="GO:0016646">
    <property type="term" value="F:oxidoreductase activity, acting on the CH-NH group of donors, NAD or NADP as acceptor"/>
    <property type="evidence" value="ECO:0007669"/>
    <property type="project" value="UniProtKB-ARBA"/>
</dbReference>
<feature type="domain" description="Flavin reductase like" evidence="5">
    <location>
        <begin position="19"/>
        <end position="175"/>
    </location>
</feature>
<dbReference type="PANTHER" id="PTHR33798:SF5">
    <property type="entry name" value="FLAVIN REDUCTASE LIKE DOMAIN-CONTAINING PROTEIN"/>
    <property type="match status" value="1"/>
</dbReference>
<gene>
    <name evidence="6" type="ORF">Poly51_46560</name>
</gene>
<name>A0A5C6EG43_9BACT</name>
<dbReference type="RefSeq" id="WP_146460284.1">
    <property type="nucleotide sequence ID" value="NZ_SJPW01000006.1"/>
</dbReference>